<dbReference type="RefSeq" id="WP_135340273.1">
    <property type="nucleotide sequence ID" value="NZ_JBHLTX010000012.1"/>
</dbReference>
<reference evidence="2 3" key="1">
    <citation type="submission" date="2019-03" db="EMBL/GenBank/DDBJ databases">
        <authorList>
            <person name="Gonzalez-Pimentel J.L."/>
        </authorList>
    </citation>
    <scope>NUCLEOTIDE SEQUENCE [LARGE SCALE GENOMIC DNA]</scope>
    <source>
        <strain evidence="2 3">JCM 31289</strain>
    </source>
</reference>
<dbReference type="OrthoDB" id="3482507at2"/>
<protein>
    <recommendedName>
        <fullName evidence="4">Guanylate cyclase domain-containing protein</fullName>
    </recommendedName>
</protein>
<gene>
    <name evidence="2" type="ORF">E4099_18870</name>
</gene>
<accession>A0A4Z0H598</accession>
<proteinExistence type="predicted"/>
<comment type="caution">
    <text evidence="2">The sequence shown here is derived from an EMBL/GenBank/DDBJ whole genome shotgun (WGS) entry which is preliminary data.</text>
</comment>
<evidence type="ECO:0000313" key="3">
    <source>
        <dbReference type="Proteomes" id="UP000297948"/>
    </source>
</evidence>
<feature type="compositionally biased region" description="Polar residues" evidence="1">
    <location>
        <begin position="249"/>
        <end position="263"/>
    </location>
</feature>
<evidence type="ECO:0008006" key="4">
    <source>
        <dbReference type="Google" id="ProtNLM"/>
    </source>
</evidence>
<organism evidence="2 3">
    <name type="scientific">Streptomyces palmae</name>
    <dbReference type="NCBI Taxonomy" id="1701085"/>
    <lineage>
        <taxon>Bacteria</taxon>
        <taxon>Bacillati</taxon>
        <taxon>Actinomycetota</taxon>
        <taxon>Actinomycetes</taxon>
        <taxon>Kitasatosporales</taxon>
        <taxon>Streptomycetaceae</taxon>
        <taxon>Streptomyces</taxon>
    </lineage>
</organism>
<evidence type="ECO:0000313" key="2">
    <source>
        <dbReference type="EMBL" id="TGB05782.1"/>
    </source>
</evidence>
<dbReference type="EMBL" id="SRID01000179">
    <property type="protein sequence ID" value="TGB05782.1"/>
    <property type="molecule type" value="Genomic_DNA"/>
</dbReference>
<keyword evidence="3" id="KW-1185">Reference proteome</keyword>
<dbReference type="Proteomes" id="UP000297948">
    <property type="component" value="Unassembled WGS sequence"/>
</dbReference>
<sequence>MESELAYRSVLAVDIEHSAGRGNAAFWRIREVLSAALRSSFERGGIDWEACLRDDLGDGFRVVPPPGVPKAALIHPLVPELSARLAAHNRMAGPSTRVRVRMALHAGDVRLGPSGEVTGYPLEVLARLLDAAPLRTALARAPESVAVALLVSRHFHDETVRHGYPGIDPESFREVAINEKEHSADAWLHLPGHPAAPPSPTRDQATGERAGREQAAGEGDDGGKRTGDRQTGGRATMVNKASGNGVVYATQNGTTNIHITGRP</sequence>
<feature type="region of interest" description="Disordered" evidence="1">
    <location>
        <begin position="188"/>
        <end position="263"/>
    </location>
</feature>
<dbReference type="AlphaFoldDB" id="A0A4Z0H598"/>
<evidence type="ECO:0000256" key="1">
    <source>
        <dbReference type="SAM" id="MobiDB-lite"/>
    </source>
</evidence>
<name>A0A4Z0H598_9ACTN</name>